<gene>
    <name evidence="1" type="ORF">H0E87_007976</name>
</gene>
<evidence type="ECO:0000313" key="2">
    <source>
        <dbReference type="Proteomes" id="UP000807159"/>
    </source>
</evidence>
<dbReference type="PANTHER" id="PTHR34118">
    <property type="entry name" value="NF-KAPPA-B INHIBITOR-LIKE PROTEIN-RELATED"/>
    <property type="match status" value="1"/>
</dbReference>
<accession>A0A8T2YYL9</accession>
<sequence length="278" mass="31300">MDTLSSTACFTPFPKLSPRPPLFKRTPLSVSVLRASSQPCRLPLCLLCKFSFFFGSREFKLHKGSYGPSIAYVTVFCNASGVKVSFFTEFKWPVKNLTHLDHWYMDFLSHVSAPDQLKLLGLSRKLSELAYTFNSYTNMQTISRGKWFLRFSGTRSPRSIMKNSSHFFDLVIMHSLLLCKSAANLRIGVRSEDLRDSPEKSIKGSGIALSSPRLVIPAAIHGLRVLSHQYFANDPFDFQLVPAMSWVFVYKAAALVQAYRDNDDLTLVFPDSGEVSSD</sequence>
<dbReference type="EMBL" id="JACEGQ020000004">
    <property type="protein sequence ID" value="KAH8510247.1"/>
    <property type="molecule type" value="Genomic_DNA"/>
</dbReference>
<reference evidence="1" key="1">
    <citation type="journal article" date="2021" name="J. Hered.">
        <title>Genome Assembly of Salicaceae Populus deltoides (Eastern Cottonwood) I-69 Based on Nanopore Sequencing and Hi-C Technologies.</title>
        <authorList>
            <person name="Bai S."/>
            <person name="Wu H."/>
            <person name="Zhang J."/>
            <person name="Pan Z."/>
            <person name="Zhao W."/>
            <person name="Li Z."/>
            <person name="Tong C."/>
        </authorList>
    </citation>
    <scope>NUCLEOTIDE SEQUENCE</scope>
    <source>
        <tissue evidence="1">Leaf</tissue>
    </source>
</reference>
<proteinExistence type="predicted"/>
<dbReference type="Proteomes" id="UP000807159">
    <property type="component" value="Chromosome 4"/>
</dbReference>
<comment type="caution">
    <text evidence="1">The sequence shown here is derived from an EMBL/GenBank/DDBJ whole genome shotgun (WGS) entry which is preliminary data.</text>
</comment>
<dbReference type="AlphaFoldDB" id="A0A8T2YYL9"/>
<protein>
    <submittedName>
        <fullName evidence="1">Uncharacterized protein</fullName>
    </submittedName>
</protein>
<dbReference type="PANTHER" id="PTHR34118:SF1">
    <property type="entry name" value="NF-KAPPA-B INHIBITOR-LIKE PROTEIN"/>
    <property type="match status" value="1"/>
</dbReference>
<keyword evidence="2" id="KW-1185">Reference proteome</keyword>
<organism evidence="1 2">
    <name type="scientific">Populus deltoides</name>
    <name type="common">Eastern poplar</name>
    <name type="synonym">Eastern cottonwood</name>
    <dbReference type="NCBI Taxonomy" id="3696"/>
    <lineage>
        <taxon>Eukaryota</taxon>
        <taxon>Viridiplantae</taxon>
        <taxon>Streptophyta</taxon>
        <taxon>Embryophyta</taxon>
        <taxon>Tracheophyta</taxon>
        <taxon>Spermatophyta</taxon>
        <taxon>Magnoliopsida</taxon>
        <taxon>eudicotyledons</taxon>
        <taxon>Gunneridae</taxon>
        <taxon>Pentapetalae</taxon>
        <taxon>rosids</taxon>
        <taxon>fabids</taxon>
        <taxon>Malpighiales</taxon>
        <taxon>Salicaceae</taxon>
        <taxon>Saliceae</taxon>
        <taxon>Populus</taxon>
    </lineage>
</organism>
<evidence type="ECO:0000313" key="1">
    <source>
        <dbReference type="EMBL" id="KAH8510247.1"/>
    </source>
</evidence>
<name>A0A8T2YYL9_POPDE</name>